<proteinExistence type="predicted"/>
<dbReference type="AlphaFoldDB" id="A5D104"/>
<feature type="domain" description="HTH-like" evidence="1">
    <location>
        <begin position="4"/>
        <end position="46"/>
    </location>
</feature>
<dbReference type="HOGENOM" id="CLU_2827328_0_0_9"/>
<gene>
    <name evidence="2" type="ordered locus">PTH_1900</name>
</gene>
<dbReference type="eggNOG" id="COG2801">
    <property type="taxonomic scope" value="Bacteria"/>
</dbReference>
<protein>
    <recommendedName>
        <fullName evidence="1">HTH-like domain-containing protein</fullName>
    </recommendedName>
</protein>
<dbReference type="EMBL" id="AP009389">
    <property type="protein sequence ID" value="BAF60081.1"/>
    <property type="molecule type" value="Genomic_DNA"/>
</dbReference>
<dbReference type="Pfam" id="PF13276">
    <property type="entry name" value="HTH_21"/>
    <property type="match status" value="1"/>
</dbReference>
<dbReference type="KEGG" id="pth:PTH_1900"/>
<organism evidence="2 3">
    <name type="scientific">Pelotomaculum thermopropionicum (strain DSM 13744 / JCM 10971 / SI)</name>
    <dbReference type="NCBI Taxonomy" id="370438"/>
    <lineage>
        <taxon>Bacteria</taxon>
        <taxon>Bacillati</taxon>
        <taxon>Bacillota</taxon>
        <taxon>Clostridia</taxon>
        <taxon>Eubacteriales</taxon>
        <taxon>Desulfotomaculaceae</taxon>
        <taxon>Pelotomaculum</taxon>
    </lineage>
</organism>
<accession>A5D104</accession>
<dbReference type="InterPro" id="IPR025948">
    <property type="entry name" value="HTH-like_dom"/>
</dbReference>
<reference evidence="3" key="1">
    <citation type="journal article" date="2008" name="Genome Res.">
        <title>The genome of Pelotomaculum thermopropionicum reveals niche-associated evolution in anaerobic microbiota.</title>
        <authorList>
            <person name="Kosaka T."/>
            <person name="Kato S."/>
            <person name="Shimoyama T."/>
            <person name="Ishii S."/>
            <person name="Abe T."/>
            <person name="Watanabe K."/>
        </authorList>
    </citation>
    <scope>NUCLEOTIDE SEQUENCE [LARGE SCALE GENOMIC DNA]</scope>
    <source>
        <strain evidence="3">DSM 13744 / JCM 10971 / SI</strain>
    </source>
</reference>
<keyword evidence="3" id="KW-1185">Reference proteome</keyword>
<evidence type="ECO:0000259" key="1">
    <source>
        <dbReference type="Pfam" id="PF13276"/>
    </source>
</evidence>
<name>A5D104_PELTS</name>
<evidence type="ECO:0000313" key="3">
    <source>
        <dbReference type="Proteomes" id="UP000006556"/>
    </source>
</evidence>
<dbReference type="Proteomes" id="UP000006556">
    <property type="component" value="Chromosome"/>
</dbReference>
<sequence>MIQEEGFAYGYLKLTYCLRKNFNLIINKKKVFRLCKELQVLRPQRRIKTRHPRRLARNRVITGPNQ</sequence>
<evidence type="ECO:0000313" key="2">
    <source>
        <dbReference type="EMBL" id="BAF60081.1"/>
    </source>
</evidence>